<comment type="similarity">
    <text evidence="10">Belongs to the snail C2H2-type zinc-finger protein family.</text>
</comment>
<evidence type="ECO:0000256" key="1">
    <source>
        <dbReference type="ARBA" id="ARBA00004123"/>
    </source>
</evidence>
<evidence type="ECO:0000256" key="10">
    <source>
        <dbReference type="ARBA" id="ARBA00037948"/>
    </source>
</evidence>
<dbReference type="InterPro" id="IPR013087">
    <property type="entry name" value="Znf_C2H2_type"/>
</dbReference>
<dbReference type="GO" id="GO:0000978">
    <property type="term" value="F:RNA polymerase II cis-regulatory region sequence-specific DNA binding"/>
    <property type="evidence" value="ECO:0007669"/>
    <property type="project" value="TreeGrafter"/>
</dbReference>
<keyword evidence="9" id="KW-0539">Nucleus</keyword>
<evidence type="ECO:0000256" key="12">
    <source>
        <dbReference type="SAM" id="MobiDB-lite"/>
    </source>
</evidence>
<dbReference type="PANTHER" id="PTHR24388:SF100">
    <property type="entry name" value="ZINC FINGER PROTEIN 423"/>
    <property type="match status" value="1"/>
</dbReference>
<evidence type="ECO:0000313" key="15">
    <source>
        <dbReference type="Proteomes" id="UP000606786"/>
    </source>
</evidence>
<keyword evidence="4 11" id="KW-0863">Zinc-finger</keyword>
<evidence type="ECO:0000256" key="4">
    <source>
        <dbReference type="ARBA" id="ARBA00022771"/>
    </source>
</evidence>
<feature type="compositionally biased region" description="Basic and acidic residues" evidence="12">
    <location>
        <begin position="151"/>
        <end position="162"/>
    </location>
</feature>
<dbReference type="GO" id="GO:2000177">
    <property type="term" value="P:regulation of neural precursor cell proliferation"/>
    <property type="evidence" value="ECO:0007669"/>
    <property type="project" value="UniProtKB-ARBA"/>
</dbReference>
<comment type="caution">
    <text evidence="14">The sequence shown here is derived from an EMBL/GenBank/DDBJ whole genome shotgun (WGS) entry which is preliminary data.</text>
</comment>
<evidence type="ECO:0000259" key="13">
    <source>
        <dbReference type="PROSITE" id="PS50157"/>
    </source>
</evidence>
<sequence length="544" mass="61397">MTKEQATAIPEELYNLTQLAEVTLAAGRLSTTNIAEIKDYIKRHTSLDYITEETPVSATTHDNQTSEDNVLMASTTNTNNEFNSGLWHNSEDCNTSSKQYEHETFHSQQKEQQNYKTSLTVQRTTFYSSSDDDSNYYSHKVFDRKKLRRSTISDHSRYDEHSCSSLPSCSSDEHFMGSSGNSCNSEGSKLSDGAEGSASVGNLLEDEHICPECGKKYSTSSNLARHRQTHRSIMDKKARRCPYCEKVYVSMPAFSMHVRTHNQGCECQYCGKCFSRPWLLQGHIRTHTGEKPFKCNVCDKAFADKSNLRAHIQTHSNTKPHTCGRCGKAFALKSYLYKHEESSCMKNHQRTAERSEASRANRHSHTTTTTNPMPHHSKTVDTQPLSDSAKSTLATKLLQKEKERRQVSSHAYADFTPEPIQKPFEITTILTLTDNSGTNKANPVSEKSYTMLTSPMTQEEYEHFKRISVIQSASSNDLVYREQMSGTQVLGEAAVHVPILNSDFKTQFQGQTQEQPVDFSPKNNFTHSIKTSPFELTSNYAILA</sequence>
<dbReference type="GO" id="GO:0060562">
    <property type="term" value="P:epithelial tube morphogenesis"/>
    <property type="evidence" value="ECO:0007669"/>
    <property type="project" value="UniProtKB-ARBA"/>
</dbReference>
<keyword evidence="8" id="KW-0804">Transcription</keyword>
<feature type="domain" description="C2H2-type" evidence="13">
    <location>
        <begin position="321"/>
        <end position="353"/>
    </location>
</feature>
<feature type="region of interest" description="Disordered" evidence="12">
    <location>
        <begin position="151"/>
        <end position="171"/>
    </location>
</feature>
<dbReference type="OrthoDB" id="5428132at2759"/>
<dbReference type="PROSITE" id="PS50157">
    <property type="entry name" value="ZINC_FINGER_C2H2_2"/>
    <property type="match status" value="4"/>
</dbReference>
<reference evidence="14" key="1">
    <citation type="submission" date="2020-11" db="EMBL/GenBank/DDBJ databases">
        <authorList>
            <person name="Whitehead M."/>
        </authorList>
    </citation>
    <scope>NUCLEOTIDE SEQUENCE</scope>
    <source>
        <strain evidence="14">EGII</strain>
    </source>
</reference>
<dbReference type="PROSITE" id="PS00028">
    <property type="entry name" value="ZINC_FINGER_C2H2_1"/>
    <property type="match status" value="4"/>
</dbReference>
<dbReference type="FunFam" id="3.30.160.60:FF:000130">
    <property type="entry name" value="Spalt-like transcription factor 4"/>
    <property type="match status" value="1"/>
</dbReference>
<evidence type="ECO:0000256" key="6">
    <source>
        <dbReference type="ARBA" id="ARBA00023015"/>
    </source>
</evidence>
<proteinExistence type="inferred from homology"/>
<evidence type="ECO:0000256" key="2">
    <source>
        <dbReference type="ARBA" id="ARBA00022723"/>
    </source>
</evidence>
<name>A0A811V691_CERCA</name>
<dbReference type="FunFam" id="3.30.160.60:FF:000043">
    <property type="entry name" value="Scratch family zinc finger 2"/>
    <property type="match status" value="1"/>
</dbReference>
<keyword evidence="6" id="KW-0805">Transcription regulation</keyword>
<keyword evidence="5" id="KW-0862">Zinc</keyword>
<dbReference type="SMART" id="SM00355">
    <property type="entry name" value="ZnF_C2H2"/>
    <property type="match status" value="5"/>
</dbReference>
<comment type="subcellular location">
    <subcellularLocation>
        <location evidence="1">Nucleus</location>
    </subcellularLocation>
</comment>
<dbReference type="Gene3D" id="3.30.160.60">
    <property type="entry name" value="Classic Zinc Finger"/>
    <property type="match status" value="4"/>
</dbReference>
<evidence type="ECO:0000256" key="8">
    <source>
        <dbReference type="ARBA" id="ARBA00023163"/>
    </source>
</evidence>
<feature type="domain" description="C2H2-type" evidence="13">
    <location>
        <begin position="208"/>
        <end position="230"/>
    </location>
</feature>
<protein>
    <submittedName>
        <fullName evidence="14">(Mediterranean fruit fly) hypothetical protein</fullName>
    </submittedName>
</protein>
<dbReference type="InterPro" id="IPR036236">
    <property type="entry name" value="Znf_C2H2_sf"/>
</dbReference>
<dbReference type="FunFam" id="3.30.160.60:FF:000322">
    <property type="entry name" value="GDNF-inducible zinc finger protein 1"/>
    <property type="match status" value="1"/>
</dbReference>
<feature type="domain" description="C2H2-type" evidence="13">
    <location>
        <begin position="293"/>
        <end position="320"/>
    </location>
</feature>
<dbReference type="FunFam" id="3.30.160.60:FF:000207">
    <property type="entry name" value="zinc finger protein SNAI2"/>
    <property type="match status" value="1"/>
</dbReference>
<accession>A0A811V691</accession>
<dbReference type="AlphaFoldDB" id="A0A811V691"/>
<dbReference type="InterPro" id="IPR050527">
    <property type="entry name" value="Snail/Krueppel_Znf"/>
</dbReference>
<keyword evidence="7" id="KW-0238">DNA-binding</keyword>
<dbReference type="SUPFAM" id="SSF57667">
    <property type="entry name" value="beta-beta-alpha zinc fingers"/>
    <property type="match status" value="3"/>
</dbReference>
<evidence type="ECO:0000256" key="5">
    <source>
        <dbReference type="ARBA" id="ARBA00022833"/>
    </source>
</evidence>
<organism evidence="14 15">
    <name type="scientific">Ceratitis capitata</name>
    <name type="common">Mediterranean fruit fly</name>
    <name type="synonym">Tephritis capitata</name>
    <dbReference type="NCBI Taxonomy" id="7213"/>
    <lineage>
        <taxon>Eukaryota</taxon>
        <taxon>Metazoa</taxon>
        <taxon>Ecdysozoa</taxon>
        <taxon>Arthropoda</taxon>
        <taxon>Hexapoda</taxon>
        <taxon>Insecta</taxon>
        <taxon>Pterygota</taxon>
        <taxon>Neoptera</taxon>
        <taxon>Endopterygota</taxon>
        <taxon>Diptera</taxon>
        <taxon>Brachycera</taxon>
        <taxon>Muscomorpha</taxon>
        <taxon>Tephritoidea</taxon>
        <taxon>Tephritidae</taxon>
        <taxon>Ceratitis</taxon>
        <taxon>Ceratitis</taxon>
    </lineage>
</organism>
<feature type="region of interest" description="Disordered" evidence="12">
    <location>
        <begin position="347"/>
        <end position="388"/>
    </location>
</feature>
<gene>
    <name evidence="14" type="ORF">CCAP1982_LOCUS14824</name>
</gene>
<dbReference type="Proteomes" id="UP000606786">
    <property type="component" value="Unassembled WGS sequence"/>
</dbReference>
<feature type="domain" description="C2H2-type" evidence="13">
    <location>
        <begin position="265"/>
        <end position="292"/>
    </location>
</feature>
<dbReference type="GO" id="GO:0005634">
    <property type="term" value="C:nucleus"/>
    <property type="evidence" value="ECO:0007669"/>
    <property type="project" value="UniProtKB-SubCell"/>
</dbReference>
<keyword evidence="2" id="KW-0479">Metal-binding</keyword>
<dbReference type="GO" id="GO:0008270">
    <property type="term" value="F:zinc ion binding"/>
    <property type="evidence" value="ECO:0007669"/>
    <property type="project" value="UniProtKB-KW"/>
</dbReference>
<evidence type="ECO:0000256" key="3">
    <source>
        <dbReference type="ARBA" id="ARBA00022737"/>
    </source>
</evidence>
<dbReference type="GO" id="GO:0000981">
    <property type="term" value="F:DNA-binding transcription factor activity, RNA polymerase II-specific"/>
    <property type="evidence" value="ECO:0007669"/>
    <property type="project" value="TreeGrafter"/>
</dbReference>
<dbReference type="GO" id="GO:0045944">
    <property type="term" value="P:positive regulation of transcription by RNA polymerase II"/>
    <property type="evidence" value="ECO:0007669"/>
    <property type="project" value="UniProtKB-ARBA"/>
</dbReference>
<evidence type="ECO:0000256" key="9">
    <source>
        <dbReference type="ARBA" id="ARBA00023242"/>
    </source>
</evidence>
<dbReference type="GO" id="GO:0055059">
    <property type="term" value="P:asymmetric neuroblast division"/>
    <property type="evidence" value="ECO:0007669"/>
    <property type="project" value="UniProtKB-ARBA"/>
</dbReference>
<keyword evidence="15" id="KW-1185">Reference proteome</keyword>
<evidence type="ECO:0000256" key="11">
    <source>
        <dbReference type="PROSITE-ProRule" id="PRU00042"/>
    </source>
</evidence>
<dbReference type="EMBL" id="CAJHJT010000034">
    <property type="protein sequence ID" value="CAD7006510.1"/>
    <property type="molecule type" value="Genomic_DNA"/>
</dbReference>
<evidence type="ECO:0000256" key="7">
    <source>
        <dbReference type="ARBA" id="ARBA00023125"/>
    </source>
</evidence>
<evidence type="ECO:0000313" key="14">
    <source>
        <dbReference type="EMBL" id="CAD7006510.1"/>
    </source>
</evidence>
<keyword evidence="3" id="KW-0677">Repeat</keyword>
<dbReference type="Pfam" id="PF00096">
    <property type="entry name" value="zf-C2H2"/>
    <property type="match status" value="3"/>
</dbReference>
<feature type="compositionally biased region" description="Basic and acidic residues" evidence="12">
    <location>
        <begin position="350"/>
        <end position="359"/>
    </location>
</feature>
<dbReference type="GO" id="GO:0007417">
    <property type="term" value="P:central nervous system development"/>
    <property type="evidence" value="ECO:0007669"/>
    <property type="project" value="UniProtKB-ARBA"/>
</dbReference>
<dbReference type="PANTHER" id="PTHR24388">
    <property type="entry name" value="ZINC FINGER PROTEIN"/>
    <property type="match status" value="1"/>
</dbReference>